<feature type="binding site" evidence="13">
    <location>
        <position position="255"/>
    </location>
    <ligand>
        <name>sn-glycerol 3-phosphate</name>
        <dbReference type="ChEBI" id="CHEBI:57597"/>
    </ligand>
</feature>
<feature type="binding site" evidence="16">
    <location>
        <begin position="9"/>
        <end position="14"/>
    </location>
    <ligand>
        <name>NAD(+)</name>
        <dbReference type="ChEBI" id="CHEBI:57540"/>
    </ligand>
</feature>
<dbReference type="RefSeq" id="WP_117003656.1">
    <property type="nucleotide sequence ID" value="NZ_BMJS01000035.1"/>
</dbReference>
<feature type="binding site" evidence="13">
    <location>
        <position position="190"/>
    </location>
    <ligand>
        <name>sn-glycerol 3-phosphate</name>
        <dbReference type="ChEBI" id="CHEBI:57597"/>
    </ligand>
</feature>
<feature type="binding site" evidence="16">
    <location>
        <position position="139"/>
    </location>
    <ligand>
        <name>NAD(+)</name>
        <dbReference type="ChEBI" id="CHEBI:57540"/>
    </ligand>
</feature>
<comment type="function">
    <text evidence="13">Catalyzes the reduction of the glycolytic intermediate dihydroxyacetone phosphate (DHAP) to sn-glycerol 3-phosphate (G3P), the key precursor for phospholipid synthesis.</text>
</comment>
<dbReference type="SUPFAM" id="SSF48179">
    <property type="entry name" value="6-phosphogluconate dehydrogenase C-terminal domain-like"/>
    <property type="match status" value="1"/>
</dbReference>
<dbReference type="GO" id="GO:0046168">
    <property type="term" value="P:glycerol-3-phosphate catabolic process"/>
    <property type="evidence" value="ECO:0007669"/>
    <property type="project" value="InterPro"/>
</dbReference>
<evidence type="ECO:0000256" key="4">
    <source>
        <dbReference type="ARBA" id="ARBA00023002"/>
    </source>
</evidence>
<feature type="binding site" evidence="15">
    <location>
        <begin position="254"/>
        <end position="255"/>
    </location>
    <ligand>
        <name>substrate</name>
    </ligand>
</feature>
<feature type="binding site" evidence="13">
    <location>
        <position position="278"/>
    </location>
    <ligand>
        <name>NADPH</name>
        <dbReference type="ChEBI" id="CHEBI:57783"/>
    </ligand>
</feature>
<feature type="binding site" evidence="13">
    <location>
        <position position="135"/>
    </location>
    <ligand>
        <name>sn-glycerol 3-phosphate</name>
        <dbReference type="ChEBI" id="CHEBI:57597"/>
    </ligand>
</feature>
<keyword evidence="13" id="KW-0547">Nucleotide-binding</keyword>
<dbReference type="OrthoDB" id="9812273at2"/>
<evidence type="ECO:0000256" key="11">
    <source>
        <dbReference type="ARBA" id="ARBA00069372"/>
    </source>
</evidence>
<evidence type="ECO:0000256" key="2">
    <source>
        <dbReference type="ARBA" id="ARBA00022516"/>
    </source>
</evidence>
<feature type="binding site" evidence="16">
    <location>
        <position position="254"/>
    </location>
    <ligand>
        <name>NAD(+)</name>
        <dbReference type="ChEBI" id="CHEBI:57540"/>
    </ligand>
</feature>
<dbReference type="GO" id="GO:0006650">
    <property type="term" value="P:glycerophospholipid metabolic process"/>
    <property type="evidence" value="ECO:0007669"/>
    <property type="project" value="UniProtKB-UniRule"/>
</dbReference>
<evidence type="ECO:0000259" key="19">
    <source>
        <dbReference type="Pfam" id="PF07479"/>
    </source>
</evidence>
<proteinExistence type="inferred from homology"/>
<feature type="domain" description="Glycerol-3-phosphate dehydrogenase NAD-dependent C-terminal" evidence="19">
    <location>
        <begin position="179"/>
        <end position="317"/>
    </location>
</feature>
<evidence type="ECO:0000259" key="18">
    <source>
        <dbReference type="Pfam" id="PF01210"/>
    </source>
</evidence>
<gene>
    <name evidence="13 20" type="primary">gpsA</name>
    <name evidence="20" type="ORF">GCM10010995_23380</name>
</gene>
<feature type="active site" description="Proton acceptor" evidence="13 14">
    <location>
        <position position="190"/>
    </location>
</feature>
<comment type="caution">
    <text evidence="20">The sequence shown here is derived from an EMBL/GenBank/DDBJ whole genome shotgun (WGS) entry which is preliminary data.</text>
</comment>
<feature type="binding site" evidence="13">
    <location>
        <position position="107"/>
    </location>
    <ligand>
        <name>NADPH</name>
        <dbReference type="ChEBI" id="CHEBI:57783"/>
    </ligand>
</feature>
<name>A0A8J2Z6D4_9GAMM</name>
<dbReference type="PIRSF" id="PIRSF000114">
    <property type="entry name" value="Glycerol-3-P_dh"/>
    <property type="match status" value="1"/>
</dbReference>
<feature type="binding site" evidence="13">
    <location>
        <position position="107"/>
    </location>
    <ligand>
        <name>sn-glycerol 3-phosphate</name>
        <dbReference type="ChEBI" id="CHEBI:57597"/>
    </ligand>
</feature>
<dbReference type="InterPro" id="IPR006109">
    <property type="entry name" value="G3P_DH_NAD-dep_C"/>
</dbReference>
<feature type="domain" description="Glycerol-3-phosphate dehydrogenase NAD-dependent N-terminal" evidence="18">
    <location>
        <begin position="5"/>
        <end position="159"/>
    </location>
</feature>
<feature type="binding site" evidence="13">
    <location>
        <position position="12"/>
    </location>
    <ligand>
        <name>NADPH</name>
        <dbReference type="ChEBI" id="CHEBI:57783"/>
    </ligand>
</feature>
<dbReference type="Gene3D" id="1.10.1040.10">
    <property type="entry name" value="N-(1-d-carboxylethyl)-l-norvaline Dehydrogenase, domain 2"/>
    <property type="match status" value="1"/>
</dbReference>
<comment type="similarity">
    <text evidence="1 13 17">Belongs to the NAD-dependent glycerol-3-phosphate dehydrogenase family.</text>
</comment>
<dbReference type="GO" id="GO:0051287">
    <property type="term" value="F:NAD binding"/>
    <property type="evidence" value="ECO:0007669"/>
    <property type="project" value="InterPro"/>
</dbReference>
<comment type="catalytic activity">
    <reaction evidence="9">
        <text>sn-glycerol 3-phosphate + NADP(+) = dihydroxyacetone phosphate + NADPH + H(+)</text>
        <dbReference type="Rhea" id="RHEA:11096"/>
        <dbReference type="ChEBI" id="CHEBI:15378"/>
        <dbReference type="ChEBI" id="CHEBI:57597"/>
        <dbReference type="ChEBI" id="CHEBI:57642"/>
        <dbReference type="ChEBI" id="CHEBI:57783"/>
        <dbReference type="ChEBI" id="CHEBI:58349"/>
        <dbReference type="EC" id="1.1.1.94"/>
    </reaction>
    <physiologicalReaction direction="right-to-left" evidence="9">
        <dbReference type="Rhea" id="RHEA:11098"/>
    </physiologicalReaction>
</comment>
<feature type="binding site" evidence="13">
    <location>
        <position position="50"/>
    </location>
    <ligand>
        <name>NADPH</name>
        <dbReference type="ChEBI" id="CHEBI:57783"/>
    </ligand>
</feature>
<comment type="catalytic activity">
    <reaction evidence="13">
        <text>sn-glycerol 3-phosphate + NAD(+) = dihydroxyacetone phosphate + NADH + H(+)</text>
        <dbReference type="Rhea" id="RHEA:11092"/>
        <dbReference type="ChEBI" id="CHEBI:15378"/>
        <dbReference type="ChEBI" id="CHEBI:57540"/>
        <dbReference type="ChEBI" id="CHEBI:57597"/>
        <dbReference type="ChEBI" id="CHEBI:57642"/>
        <dbReference type="ChEBI" id="CHEBI:57945"/>
        <dbReference type="EC" id="1.1.1.94"/>
    </reaction>
</comment>
<reference evidence="20" key="1">
    <citation type="journal article" date="2014" name="Int. J. Syst. Evol. Microbiol.">
        <title>Complete genome sequence of Corynebacterium casei LMG S-19264T (=DSM 44701T), isolated from a smear-ripened cheese.</title>
        <authorList>
            <consortium name="US DOE Joint Genome Institute (JGI-PGF)"/>
            <person name="Walter F."/>
            <person name="Albersmeier A."/>
            <person name="Kalinowski J."/>
            <person name="Ruckert C."/>
        </authorList>
    </citation>
    <scope>NUCLEOTIDE SEQUENCE</scope>
    <source>
        <strain evidence="20">CGMCC 1.15758</strain>
    </source>
</reference>
<evidence type="ECO:0000256" key="13">
    <source>
        <dbReference type="HAMAP-Rule" id="MF_00394"/>
    </source>
</evidence>
<dbReference type="GO" id="GO:0047952">
    <property type="term" value="F:glycerol-3-phosphate dehydrogenase [NAD(P)+] activity"/>
    <property type="evidence" value="ECO:0007669"/>
    <property type="project" value="UniProtKB-UniRule"/>
</dbReference>
<dbReference type="FunFam" id="3.40.50.720:FF:000019">
    <property type="entry name" value="Glycerol-3-phosphate dehydrogenase [NAD(P)+]"/>
    <property type="match status" value="1"/>
</dbReference>
<evidence type="ECO:0000256" key="15">
    <source>
        <dbReference type="PIRSR" id="PIRSR000114-2"/>
    </source>
</evidence>
<dbReference type="Pfam" id="PF01210">
    <property type="entry name" value="NAD_Gly3P_dh_N"/>
    <property type="match status" value="1"/>
</dbReference>
<dbReference type="Pfam" id="PF07479">
    <property type="entry name" value="NAD_Gly3P_dh_C"/>
    <property type="match status" value="1"/>
</dbReference>
<dbReference type="PROSITE" id="PS00957">
    <property type="entry name" value="NAD_G3PDH"/>
    <property type="match status" value="1"/>
</dbReference>
<evidence type="ECO:0000256" key="10">
    <source>
        <dbReference type="ARBA" id="ARBA00066687"/>
    </source>
</evidence>
<dbReference type="PANTHER" id="PTHR11728:SF1">
    <property type="entry name" value="GLYCEROL-3-PHOSPHATE DEHYDROGENASE [NAD(+)] 2, CHLOROPLASTIC"/>
    <property type="match status" value="1"/>
</dbReference>
<sequence>MNNTILVMGAGSWGTALALQLARVGHMVYIHSWKDTHNTQMIRDKHNHSYLPDVDFPTNLIAINDWQSVIYQCNDILMATPSVGFVKTLEAIKPHLTSTQGVISATKGFCHHSYQLLDQMAENILKDNPFGLITGPSFAKEVAIGLPTAILAASKNSDYAKHIQLLFNSDNFRCYTSTDVTGAEIGGAVKNALAIACGISDGLGFGANARAGLITRGLNELTQLGLTLGGKLETFYGLSGLGDLLLTCTDNQSRNRRFGVLVGQGKSIDEACNEVKQVVEGIASANAVYKLAQKHNVSMPIVEAVYNILHENQDMRTTAHALLTRSLKAEN</sequence>
<protein>
    <recommendedName>
        <fullName evidence="11 13">Glycerol-3-phosphate dehydrogenase [NAD(P)+]</fullName>
        <ecNumber evidence="10 13">1.1.1.94</ecNumber>
    </recommendedName>
    <alternativeName>
        <fullName evidence="13">NAD(P)(+)-dependent glycerol-3-phosphate dehydrogenase</fullName>
    </alternativeName>
    <alternativeName>
        <fullName evidence="12 13">NAD(P)H-dependent dihydroxyacetone-phosphate reductase</fullName>
    </alternativeName>
</protein>
<evidence type="ECO:0000256" key="17">
    <source>
        <dbReference type="RuleBase" id="RU000437"/>
    </source>
</evidence>
<dbReference type="EMBL" id="BMJS01000035">
    <property type="protein sequence ID" value="GGG05214.1"/>
    <property type="molecule type" value="Genomic_DNA"/>
</dbReference>
<dbReference type="InterPro" id="IPR008927">
    <property type="entry name" value="6-PGluconate_DH-like_C_sf"/>
</dbReference>
<accession>A0A8J2Z6D4</accession>
<dbReference type="GO" id="GO:0005975">
    <property type="term" value="P:carbohydrate metabolic process"/>
    <property type="evidence" value="ECO:0007669"/>
    <property type="project" value="InterPro"/>
</dbReference>
<dbReference type="Gene3D" id="3.40.50.720">
    <property type="entry name" value="NAD(P)-binding Rossmann-like Domain"/>
    <property type="match status" value="1"/>
</dbReference>
<reference evidence="20" key="2">
    <citation type="submission" date="2020-09" db="EMBL/GenBank/DDBJ databases">
        <authorList>
            <person name="Sun Q."/>
            <person name="Zhou Y."/>
        </authorList>
    </citation>
    <scope>NUCLEOTIDE SEQUENCE</scope>
    <source>
        <strain evidence="20">CGMCC 1.15758</strain>
    </source>
</reference>
<evidence type="ECO:0000256" key="5">
    <source>
        <dbReference type="ARBA" id="ARBA00023027"/>
    </source>
</evidence>
<dbReference type="PANTHER" id="PTHR11728">
    <property type="entry name" value="GLYCEROL-3-PHOSPHATE DEHYDROGENASE"/>
    <property type="match status" value="1"/>
</dbReference>
<dbReference type="InterPro" id="IPR006168">
    <property type="entry name" value="G3P_DH_NAD-dep"/>
</dbReference>
<dbReference type="InterPro" id="IPR013328">
    <property type="entry name" value="6PGD_dom2"/>
</dbReference>
<dbReference type="UniPathway" id="UPA00940"/>
<keyword evidence="3 13" id="KW-0521">NADP</keyword>
<dbReference type="GO" id="GO:0005829">
    <property type="term" value="C:cytosol"/>
    <property type="evidence" value="ECO:0007669"/>
    <property type="project" value="TreeGrafter"/>
</dbReference>
<dbReference type="GO" id="GO:0046167">
    <property type="term" value="P:glycerol-3-phosphate biosynthetic process"/>
    <property type="evidence" value="ECO:0007669"/>
    <property type="project" value="UniProtKB-UniRule"/>
</dbReference>
<keyword evidence="7 13" id="KW-0594">Phospholipid biosynthesis</keyword>
<keyword evidence="21" id="KW-1185">Reference proteome</keyword>
<evidence type="ECO:0000256" key="7">
    <source>
        <dbReference type="ARBA" id="ARBA00023209"/>
    </source>
</evidence>
<feature type="binding site" evidence="13">
    <location>
        <position position="254"/>
    </location>
    <ligand>
        <name>sn-glycerol 3-phosphate</name>
        <dbReference type="ChEBI" id="CHEBI:57597"/>
    </ligand>
</feature>
<evidence type="ECO:0000256" key="9">
    <source>
        <dbReference type="ARBA" id="ARBA00052716"/>
    </source>
</evidence>
<dbReference type="AlphaFoldDB" id="A0A8J2Z6D4"/>
<feature type="binding site" evidence="13">
    <location>
        <position position="243"/>
    </location>
    <ligand>
        <name>sn-glycerol 3-phosphate</name>
        <dbReference type="ChEBI" id="CHEBI:57597"/>
    </ligand>
</feature>
<evidence type="ECO:0000256" key="12">
    <source>
        <dbReference type="ARBA" id="ARBA00080511"/>
    </source>
</evidence>
<feature type="binding site" evidence="13">
    <location>
        <position position="139"/>
    </location>
    <ligand>
        <name>NADPH</name>
        <dbReference type="ChEBI" id="CHEBI:57783"/>
    </ligand>
</feature>
<dbReference type="InterPro" id="IPR011128">
    <property type="entry name" value="G3P_DH_NAD-dep_N"/>
</dbReference>
<feature type="binding site" evidence="13">
    <location>
        <position position="13"/>
    </location>
    <ligand>
        <name>NADPH</name>
        <dbReference type="ChEBI" id="CHEBI:57783"/>
    </ligand>
</feature>
<dbReference type="EC" id="1.1.1.94" evidence="10 13"/>
<dbReference type="FunFam" id="1.10.1040.10:FF:000001">
    <property type="entry name" value="Glycerol-3-phosphate dehydrogenase [NAD(P)+]"/>
    <property type="match status" value="1"/>
</dbReference>
<dbReference type="Proteomes" id="UP000636949">
    <property type="component" value="Unassembled WGS sequence"/>
</dbReference>
<evidence type="ECO:0000256" key="14">
    <source>
        <dbReference type="PIRSR" id="PIRSR000114-1"/>
    </source>
</evidence>
<feature type="binding site" evidence="15">
    <location>
        <position position="107"/>
    </location>
    <ligand>
        <name>substrate</name>
    </ligand>
</feature>
<evidence type="ECO:0000256" key="6">
    <source>
        <dbReference type="ARBA" id="ARBA00023098"/>
    </source>
</evidence>
<evidence type="ECO:0000313" key="21">
    <source>
        <dbReference type="Proteomes" id="UP000636949"/>
    </source>
</evidence>
<dbReference type="PRINTS" id="PR00077">
    <property type="entry name" value="GPDHDRGNASE"/>
</dbReference>
<dbReference type="InterPro" id="IPR036291">
    <property type="entry name" value="NAD(P)-bd_dom_sf"/>
</dbReference>
<evidence type="ECO:0000256" key="16">
    <source>
        <dbReference type="PIRSR" id="PIRSR000114-3"/>
    </source>
</evidence>
<feature type="binding site" evidence="13">
    <location>
        <position position="254"/>
    </location>
    <ligand>
        <name>NADPH</name>
        <dbReference type="ChEBI" id="CHEBI:57783"/>
    </ligand>
</feature>
<comment type="caution">
    <text evidence="13">Lacks conserved residue(s) required for the propagation of feature annotation.</text>
</comment>
<organism evidence="20 21">
    <name type="scientific">Cysteiniphilum litorale</name>
    <dbReference type="NCBI Taxonomy" id="2056700"/>
    <lineage>
        <taxon>Bacteria</taxon>
        <taxon>Pseudomonadati</taxon>
        <taxon>Pseudomonadota</taxon>
        <taxon>Gammaproteobacteria</taxon>
        <taxon>Thiotrichales</taxon>
        <taxon>Fastidiosibacteraceae</taxon>
        <taxon>Cysteiniphilum</taxon>
    </lineage>
</organism>
<evidence type="ECO:0000256" key="3">
    <source>
        <dbReference type="ARBA" id="ARBA00022857"/>
    </source>
</evidence>
<dbReference type="GO" id="GO:0008654">
    <property type="term" value="P:phospholipid biosynthetic process"/>
    <property type="evidence" value="ECO:0007669"/>
    <property type="project" value="UniProtKB-KW"/>
</dbReference>
<evidence type="ECO:0000256" key="8">
    <source>
        <dbReference type="ARBA" id="ARBA00023264"/>
    </source>
</evidence>
<keyword evidence="5 13" id="KW-0520">NAD</keyword>
<keyword evidence="2 13" id="KW-0444">Lipid biosynthesis</keyword>
<dbReference type="SUPFAM" id="SSF51735">
    <property type="entry name" value="NAD(P)-binding Rossmann-fold domains"/>
    <property type="match status" value="1"/>
</dbReference>
<feature type="binding site" evidence="13">
    <location>
        <position position="137"/>
    </location>
    <ligand>
        <name>sn-glycerol 3-phosphate</name>
        <dbReference type="ChEBI" id="CHEBI:57597"/>
    </ligand>
</feature>
<keyword evidence="6 13" id="KW-0443">Lipid metabolism</keyword>
<dbReference type="HAMAP" id="MF_00394">
    <property type="entry name" value="NAD_Glyc3P_dehydrog"/>
    <property type="match status" value="1"/>
</dbReference>
<keyword evidence="4 13" id="KW-0560">Oxidoreductase</keyword>
<evidence type="ECO:0000256" key="1">
    <source>
        <dbReference type="ARBA" id="ARBA00011009"/>
    </source>
</evidence>
<evidence type="ECO:0000313" key="20">
    <source>
        <dbReference type="EMBL" id="GGG05214.1"/>
    </source>
</evidence>
<comment type="subcellular location">
    <subcellularLocation>
        <location evidence="13">Cytoplasm</location>
    </subcellularLocation>
</comment>
<keyword evidence="13" id="KW-0963">Cytoplasm</keyword>
<keyword evidence="8 13" id="KW-1208">Phospholipid metabolism</keyword>
<dbReference type="NCBIfam" id="NF000942">
    <property type="entry name" value="PRK00094.1-4"/>
    <property type="match status" value="1"/>
</dbReference>
<comment type="pathway">
    <text evidence="13">Membrane lipid metabolism; glycerophospholipid metabolism.</text>
</comment>
<feature type="binding site" evidence="13">
    <location>
        <position position="280"/>
    </location>
    <ligand>
        <name>NADPH</name>
        <dbReference type="ChEBI" id="CHEBI:57783"/>
    </ligand>
</feature>
<dbReference type="NCBIfam" id="NF000940">
    <property type="entry name" value="PRK00094.1-2"/>
    <property type="match status" value="1"/>
</dbReference>
<feature type="binding site" evidence="13">
    <location>
        <position position="253"/>
    </location>
    <ligand>
        <name>sn-glycerol 3-phosphate</name>
        <dbReference type="ChEBI" id="CHEBI:57597"/>
    </ligand>
</feature>